<dbReference type="AlphaFoldDB" id="A0A6J4GRY6"/>
<evidence type="ECO:0000313" key="3">
    <source>
        <dbReference type="Proteomes" id="UP000479938"/>
    </source>
</evidence>
<keyword evidence="3" id="KW-1185">Reference proteome</keyword>
<reference evidence="2 3" key="1">
    <citation type="submission" date="2020-02" db="EMBL/GenBank/DDBJ databases">
        <authorList>
            <person name="Criscuolo A."/>
        </authorList>
    </citation>
    <scope>NUCLEOTIDE SEQUENCE [LARGE SCALE GENOMIC DNA]</scope>
    <source>
        <strain evidence="2">CIP105534</strain>
    </source>
</reference>
<protein>
    <recommendedName>
        <fullName evidence="4">DUF4595 domain-containing protein</fullName>
    </recommendedName>
</protein>
<feature type="signal peptide" evidence="1">
    <location>
        <begin position="1"/>
        <end position="21"/>
    </location>
</feature>
<name>A0A6J4GRY6_9FLAO</name>
<proteinExistence type="predicted"/>
<dbReference type="EMBL" id="CADCSU010000140">
    <property type="protein sequence ID" value="CAA9202022.1"/>
    <property type="molecule type" value="Genomic_DNA"/>
</dbReference>
<accession>A0A6J4GRY6</accession>
<dbReference type="RefSeq" id="WP_173972422.1">
    <property type="nucleotide sequence ID" value="NZ_CADCSU010000140.1"/>
</dbReference>
<dbReference type="Proteomes" id="UP000479938">
    <property type="component" value="Unassembled WGS sequence"/>
</dbReference>
<evidence type="ECO:0000256" key="1">
    <source>
        <dbReference type="SAM" id="SignalP"/>
    </source>
</evidence>
<dbReference type="PROSITE" id="PS51257">
    <property type="entry name" value="PROKAR_LIPOPROTEIN"/>
    <property type="match status" value="1"/>
</dbReference>
<feature type="chain" id="PRO_5027028135" description="DUF4595 domain-containing protein" evidence="1">
    <location>
        <begin position="22"/>
        <end position="264"/>
    </location>
</feature>
<gene>
    <name evidence="2" type="ORF">FLA105534_03887</name>
</gene>
<organism evidence="2 3">
    <name type="scientific">Flavobacterium bizetiae</name>
    <dbReference type="NCBI Taxonomy" id="2704140"/>
    <lineage>
        <taxon>Bacteria</taxon>
        <taxon>Pseudomonadati</taxon>
        <taxon>Bacteroidota</taxon>
        <taxon>Flavobacteriia</taxon>
        <taxon>Flavobacteriales</taxon>
        <taxon>Flavobacteriaceae</taxon>
        <taxon>Flavobacterium</taxon>
    </lineage>
</organism>
<keyword evidence="1" id="KW-0732">Signal</keyword>
<sequence length="264" mass="30003">MKKLLLLFGAFTFLLISCSSDDDTPSEENLVFPKTVSYLYPNPSLGTNTTSTLKLDGKKIVDITDSDSKTIFTYNGNIITKQEVFDIDEKGNKTPDKVVEYSYENGKLKTRIHRILFSKEYPNGEYIIKTVYTHNSNGQISYINYSINAKTELEIQTSVGTLTYKDGNLVKEEQTFKSVTTTLVFEYDTKNNPLKSILGFDLLFNEVSYFGKNNILKTTVTSSEDTKVATYLTSYTYNENGYPLRRTSFDGGGKSIEYEIEYTY</sequence>
<dbReference type="Gene3D" id="2.180.10.10">
    <property type="entry name" value="RHS repeat-associated core"/>
    <property type="match status" value="1"/>
</dbReference>
<evidence type="ECO:0008006" key="4">
    <source>
        <dbReference type="Google" id="ProtNLM"/>
    </source>
</evidence>
<evidence type="ECO:0000313" key="2">
    <source>
        <dbReference type="EMBL" id="CAA9202022.1"/>
    </source>
</evidence>